<evidence type="ECO:0000313" key="2">
    <source>
        <dbReference type="EMBL" id="MCF4102760.1"/>
    </source>
</evidence>
<feature type="signal peptide" evidence="1">
    <location>
        <begin position="1"/>
        <end position="21"/>
    </location>
</feature>
<keyword evidence="1" id="KW-0732">Signal</keyword>
<gene>
    <name evidence="2" type="ORF">L1I30_13865</name>
</gene>
<protein>
    <recommendedName>
        <fullName evidence="4">DUF4468 domain-containing protein</fullName>
    </recommendedName>
</protein>
<sequence length="224" mass="25674">MKIKIITAVFLTLTFIGYSQGFNPFDAGNSRNQIQTKSSITNDLEGSPYFEDQFSPGIIQEEGVKNQTAYIRYNVVDDQIEVKVGPSQTEIYILPRQQKFTYKLKDYYYALGSYKVKDVGVINGFIINYYSSDNIIFIAKPSSKVIPGQIAKTGYEKAKPATLDIDVNYYIGQPGSTFEEVRLKEKDFKKLLGDKKGMKEYFDNNRIKDIEDVVNMLKYYDTIK</sequence>
<reference evidence="2" key="1">
    <citation type="submission" date="2022-01" db="EMBL/GenBank/DDBJ databases">
        <title>Gillisia lutea sp. nov., isolated from marine plastic residues from the Malvarosa beach (Valencia, Spain).</title>
        <authorList>
            <person name="Vidal-Verdu A."/>
            <person name="Molina-Menor E."/>
            <person name="Satari L."/>
            <person name="Pascual J."/>
            <person name="Pereto J."/>
            <person name="Porcar M."/>
        </authorList>
    </citation>
    <scope>NUCLEOTIDE SEQUENCE</scope>
    <source>
        <strain evidence="2">M10.2A</strain>
    </source>
</reference>
<feature type="chain" id="PRO_5047213976" description="DUF4468 domain-containing protein" evidence="1">
    <location>
        <begin position="22"/>
        <end position="224"/>
    </location>
</feature>
<name>A0ABS9EIT4_9FLAO</name>
<evidence type="ECO:0008006" key="4">
    <source>
        <dbReference type="Google" id="ProtNLM"/>
    </source>
</evidence>
<comment type="caution">
    <text evidence="2">The sequence shown here is derived from an EMBL/GenBank/DDBJ whole genome shotgun (WGS) entry which is preliminary data.</text>
</comment>
<dbReference type="EMBL" id="JAKGTH010000011">
    <property type="protein sequence ID" value="MCF4102760.1"/>
    <property type="molecule type" value="Genomic_DNA"/>
</dbReference>
<organism evidence="2 3">
    <name type="scientific">Gillisia lutea</name>
    <dbReference type="NCBI Taxonomy" id="2909668"/>
    <lineage>
        <taxon>Bacteria</taxon>
        <taxon>Pseudomonadati</taxon>
        <taxon>Bacteroidota</taxon>
        <taxon>Flavobacteriia</taxon>
        <taxon>Flavobacteriales</taxon>
        <taxon>Flavobacteriaceae</taxon>
        <taxon>Gillisia</taxon>
    </lineage>
</organism>
<evidence type="ECO:0000313" key="3">
    <source>
        <dbReference type="Proteomes" id="UP001179363"/>
    </source>
</evidence>
<proteinExistence type="predicted"/>
<dbReference type="Proteomes" id="UP001179363">
    <property type="component" value="Unassembled WGS sequence"/>
</dbReference>
<evidence type="ECO:0000256" key="1">
    <source>
        <dbReference type="SAM" id="SignalP"/>
    </source>
</evidence>
<dbReference type="RefSeq" id="WP_236134901.1">
    <property type="nucleotide sequence ID" value="NZ_JAKGTH010000011.1"/>
</dbReference>
<accession>A0ABS9EIT4</accession>
<keyword evidence="3" id="KW-1185">Reference proteome</keyword>